<reference evidence="1" key="1">
    <citation type="submission" date="2020-06" db="EMBL/GenBank/DDBJ databases">
        <title>Whole Genome Sequence of Halomonas aquamarina MB598.</title>
        <authorList>
            <person name="Pervaiz M."/>
            <person name="Fariq A."/>
            <person name="Yasmin A."/>
            <person name="Welch M."/>
        </authorList>
    </citation>
    <scope>NUCLEOTIDE SEQUENCE</scope>
    <source>
        <strain evidence="1">MB598</strain>
    </source>
</reference>
<gene>
    <name evidence="1" type="ORF">HW452_13240</name>
</gene>
<comment type="caution">
    <text evidence="1">The sequence shown here is derived from an EMBL/GenBank/DDBJ whole genome shotgun (WGS) entry which is preliminary data.</text>
</comment>
<name>A0ACC5VX87_9GAMM</name>
<proteinExistence type="predicted"/>
<accession>A0ACC5VX87</accession>
<protein>
    <submittedName>
        <fullName evidence="1">Uncharacterized protein</fullName>
    </submittedName>
</protein>
<dbReference type="Proteomes" id="UP001319846">
    <property type="component" value="Unassembled WGS sequence"/>
</dbReference>
<evidence type="ECO:0000313" key="1">
    <source>
        <dbReference type="EMBL" id="MBZ5488489.1"/>
    </source>
</evidence>
<organism evidence="1 2">
    <name type="scientific">Vreelandella aquamarina</name>
    <dbReference type="NCBI Taxonomy" id="77097"/>
    <lineage>
        <taxon>Bacteria</taxon>
        <taxon>Pseudomonadati</taxon>
        <taxon>Pseudomonadota</taxon>
        <taxon>Gammaproteobacteria</taxon>
        <taxon>Oceanospirillales</taxon>
        <taxon>Halomonadaceae</taxon>
        <taxon>Vreelandella</taxon>
    </lineage>
</organism>
<sequence length="129" mass="13862">MQGAGVPLVLFNAGAYRLALEARFVTGMADTPTAARRAEASALLFQAPPSSPPAYWLTLSDTQGTWQLGVHHPVALRSLAADELYPLPPLLMARRAHPALCGIAFEPPASRLLLDARRLWIPADAARPD</sequence>
<evidence type="ECO:0000313" key="2">
    <source>
        <dbReference type="Proteomes" id="UP001319846"/>
    </source>
</evidence>
<keyword evidence="2" id="KW-1185">Reference proteome</keyword>
<dbReference type="EMBL" id="JABYQT010000008">
    <property type="protein sequence ID" value="MBZ5488489.1"/>
    <property type="molecule type" value="Genomic_DNA"/>
</dbReference>